<dbReference type="EMBL" id="WFLM01000002">
    <property type="protein sequence ID" value="KAB8039960.1"/>
    <property type="molecule type" value="Genomic_DNA"/>
</dbReference>
<comment type="caution">
    <text evidence="1">The sequence shown here is derived from an EMBL/GenBank/DDBJ whole genome shotgun (WGS) entry which is preliminary data.</text>
</comment>
<organism evidence="1 2">
    <name type="scientific">Silvanigrella paludirubra</name>
    <dbReference type="NCBI Taxonomy" id="2499159"/>
    <lineage>
        <taxon>Bacteria</taxon>
        <taxon>Pseudomonadati</taxon>
        <taxon>Bdellovibrionota</taxon>
        <taxon>Oligoflexia</taxon>
        <taxon>Silvanigrellales</taxon>
        <taxon>Silvanigrellaceae</taxon>
        <taxon>Silvanigrella</taxon>
    </lineage>
</organism>
<sequence>MIKIVLIILFLCSIFYIARKIIFLKKREFKFLRKPALKNYFLDYFYFQSIKKDFKYKKYFFILDENTTKIIEKLNPETNKIYNFPKESLFSAIFVNNTSYIILNTEVLNQERNPEMQALKRRFIRLLKRIRKNNDFYLFKGILSFKDNEDISNNKNNPDELNAIVFRDYFVLSELNGIYKAEIPYYSLLELPIKGNYSEIISDFKIKDNTKIVGFCEYPFHFENSNIAQQSSDKFIENYKKLLDFKKFNVVQQNLDSNEIRKYIGIVSSLKNGVSNCHKNYNYEIEKNLEKYKINLCSAGMFFYHLDHPSMINIESLLKEISESQFENIRLNNNRFNKYQNVIVAGAGVAGITTVALGVGLTDSLISFHKEYDKISHINNKIKEYNSLSDLGKNSKITNISCEIINDAYHLSRMDSNYTFIIPSWSKSSSSSIQEQYSTHFSKFFNKNLIHSFNKYVSDTVVITAHDDISNFSNHDQAYAYASDNVSRMSRINNIYSKLNHKDSDSFSDSINQMLQTIYGTDSNLTQCNFDFKSNAKIATLQSKNFKLELEMSHDAFQKKSKDKFDKVLEILVTSQFNKKKLDAHAYSMNKLFSTAFKIEQPNFNSLSNEEKFKFIKQIVADYLALKEFASITSQTTKSVDEFINTNHYNVLYTSLQNASIISKKDIDFYKKRIEDIFKDFKDIMLTYQIKEFDQKLFLIELDKSVVIHKDIDFYFSHLSKIISDYTALNPSNEHSLEALNEIQYFNIEFLQTVLNNTINLDNIIKSFKDKKYTPNLQNKIESTLKFIVELHLINNKNKLFTSSYRSNLNTIENSQDDHVKNLVESYQVIKQMNTFVTKYQLSQIAQTIFPFVYSKINHNFQTLKGKLVGAGLYAGTTSNFNWWNGESPAAQRYFAVSTEAELSEYLQKQKGIILKIYNDQVSPLMTIHEELNLSFKDSSEIESREFWKRIKIDLIEKSEVGSISSLNDFILNSLNKTVTETCYKYLKSIQINRRNDEDYFDVIKYNLANKFGNRCQSLYYERSIIEYNLISKMFNQKLSNKFPFIETNKISQMGQYALLDDVKSFMQSYLVFAKSYLSFLKEYYPSFFKPEYKDFIQKTNKFYSFMASGKDSDGKIKFPVEFFFRADRQNEINGNKILNWKLECGAEKFGSNHGTQEEARFKWTFGDPCKLSFKISKSKTSKVTNSDIQNIVSDENNPWGMLALIMRYRDCKDGCDNSNKLKMNLINSNGENAILFNFNYKLFKNNSLNEQIAIPKFPVFAPEVKDQSSRVSQDESSELPDI</sequence>
<dbReference type="RefSeq" id="WP_153419626.1">
    <property type="nucleotide sequence ID" value="NZ_WFLM01000002.1"/>
</dbReference>
<keyword evidence="2" id="KW-1185">Reference proteome</keyword>
<proteinExistence type="predicted"/>
<evidence type="ECO:0000313" key="1">
    <source>
        <dbReference type="EMBL" id="KAB8039960.1"/>
    </source>
</evidence>
<gene>
    <name evidence="1" type="ORF">GCL60_06775</name>
</gene>
<dbReference type="Proteomes" id="UP000437748">
    <property type="component" value="Unassembled WGS sequence"/>
</dbReference>
<evidence type="ECO:0008006" key="3">
    <source>
        <dbReference type="Google" id="ProtNLM"/>
    </source>
</evidence>
<reference evidence="1 2" key="1">
    <citation type="submission" date="2019-10" db="EMBL/GenBank/DDBJ databases">
        <title>New species of Slilvanegrellaceae.</title>
        <authorList>
            <person name="Pitt A."/>
            <person name="Hahn M.W."/>
        </authorList>
    </citation>
    <scope>NUCLEOTIDE SEQUENCE [LARGE SCALE GENOMIC DNA]</scope>
    <source>
        <strain evidence="1 2">SP-Ram-0.45-NSY-1</strain>
    </source>
</reference>
<dbReference type="OrthoDB" id="9758229at2"/>
<evidence type="ECO:0000313" key="2">
    <source>
        <dbReference type="Proteomes" id="UP000437748"/>
    </source>
</evidence>
<name>A0A6N6VUF7_9BACT</name>
<accession>A0A6N6VUF7</accession>
<protein>
    <recommendedName>
        <fullName evidence="3">IcmF-related N-terminal domain-containing protein</fullName>
    </recommendedName>
</protein>